<reference evidence="4" key="1">
    <citation type="submission" date="2015-04" db="EMBL/GenBank/DDBJ databases">
        <authorList>
            <consortium name="Pathogen Informatics"/>
        </authorList>
    </citation>
    <scope>NUCLEOTIDE SEQUENCE [LARGE SCALE GENOMIC DNA]</scope>
    <source>
        <strain evidence="4">8A</strain>
    </source>
</reference>
<dbReference type="OMA" id="MYNPKQI"/>
<organism evidence="4 5">
    <name type="scientific">Plasmodium gallinaceum</name>
    <dbReference type="NCBI Taxonomy" id="5849"/>
    <lineage>
        <taxon>Eukaryota</taxon>
        <taxon>Sar</taxon>
        <taxon>Alveolata</taxon>
        <taxon>Apicomplexa</taxon>
        <taxon>Aconoidasida</taxon>
        <taxon>Haemosporida</taxon>
        <taxon>Plasmodiidae</taxon>
        <taxon>Plasmodium</taxon>
        <taxon>Plasmodium (Haemamoeba)</taxon>
    </lineage>
</organism>
<keyword evidence="2" id="KW-0472">Membrane</keyword>
<evidence type="ECO:0000256" key="2">
    <source>
        <dbReference type="SAM" id="Phobius"/>
    </source>
</evidence>
<feature type="transmembrane region" description="Helical" evidence="2">
    <location>
        <begin position="70"/>
        <end position="96"/>
    </location>
</feature>
<dbReference type="VEuPathDB" id="PlasmoDB:PGAL8A_00062700"/>
<proteinExistence type="predicted"/>
<feature type="region of interest" description="Disordered" evidence="1">
    <location>
        <begin position="380"/>
        <end position="425"/>
    </location>
</feature>
<protein>
    <recommendedName>
        <fullName evidence="3">LITAF domain-containing protein</fullName>
    </recommendedName>
</protein>
<evidence type="ECO:0000313" key="5">
    <source>
        <dbReference type="Proteomes" id="UP000220797"/>
    </source>
</evidence>
<keyword evidence="2" id="KW-1133">Transmembrane helix</keyword>
<feature type="compositionally biased region" description="Polar residues" evidence="1">
    <location>
        <begin position="381"/>
        <end position="395"/>
    </location>
</feature>
<comment type="caution">
    <text evidence="4">The sequence shown here is derived from an EMBL/GenBank/DDBJ whole genome shotgun (WGS) entry which is preliminary data.</text>
</comment>
<dbReference type="OrthoDB" id="385162at2759"/>
<evidence type="ECO:0000313" key="4">
    <source>
        <dbReference type="EMBL" id="CRG98188.1"/>
    </source>
</evidence>
<accession>A0A1J1H0G4</accession>
<feature type="compositionally biased region" description="Acidic residues" evidence="1">
    <location>
        <begin position="398"/>
        <end position="413"/>
    </location>
</feature>
<dbReference type="RefSeq" id="XP_028530985.1">
    <property type="nucleotide sequence ID" value="XM_028674654.1"/>
</dbReference>
<dbReference type="SMART" id="SM00714">
    <property type="entry name" value="LITAF"/>
    <property type="match status" value="1"/>
</dbReference>
<dbReference type="Pfam" id="PF10601">
    <property type="entry name" value="zf-LITAF-like"/>
    <property type="match status" value="1"/>
</dbReference>
<evidence type="ECO:0000256" key="1">
    <source>
        <dbReference type="SAM" id="MobiDB-lite"/>
    </source>
</evidence>
<dbReference type="PROSITE" id="PS51837">
    <property type="entry name" value="LITAF"/>
    <property type="match status" value="1"/>
</dbReference>
<feature type="domain" description="LITAF" evidence="3">
    <location>
        <begin position="33"/>
        <end position="117"/>
    </location>
</feature>
<dbReference type="InterPro" id="IPR006629">
    <property type="entry name" value="LITAF"/>
</dbReference>
<dbReference type="Proteomes" id="UP000220797">
    <property type="component" value="Unassembled WGS sequence"/>
</dbReference>
<feature type="region of interest" description="Disordered" evidence="1">
    <location>
        <begin position="482"/>
        <end position="509"/>
    </location>
</feature>
<keyword evidence="5" id="KW-1185">Reference proteome</keyword>
<gene>
    <name evidence="4" type="ORF">PGAL8A_00062700</name>
</gene>
<dbReference type="AlphaFoldDB" id="A0A1J1H0G4"/>
<evidence type="ECO:0000259" key="3">
    <source>
        <dbReference type="PROSITE" id="PS51837"/>
    </source>
</evidence>
<dbReference type="EMBL" id="CVMV01000143">
    <property type="protein sequence ID" value="CRG98188.1"/>
    <property type="molecule type" value="Genomic_DNA"/>
</dbReference>
<dbReference type="GeneID" id="39729152"/>
<sequence>MNDYDLNGKNKLTEMNVLQHEMNDLNINDNVHNENENNQTENDLNEVKEVLNCNFCNKHVYPIVEKYTPMFVYIIVLLLFIFISFFTIFLLPLLYLTFKQKKYSCPLCKKKITSPEKIFKIKKENQILTFQFPKCAIIISVKYLILFLSLVFLIFLFYIIRKTSDFNLDNLAKGPYIKASWIEYLEDCGNKSQFRNKFYSIHNFKEKYYGNTIIWRGRFHHIKEGFFNSNSLFIRMNPSEYRYDKPDIRALFNNSLISQIENLQKNDFIEFECTLLEISKNRSSHLCLLWNVILLEKFEPKDFNVVDFIKHLSILDMISNNTNSNPFFINLDDKNNNARRSIKIVHFSNNAYKNPNSIHDTDQHMFNLLNNEMNNLNSDNSYIDQINKNPSFTNKNTDDEDEYDEDDMYEDNSDSNNFNHNEFFDNPDYEKAYNFEREFKKEKDDNSNYEEDNEKIYHKKKINIDMNEKINEKIVEDINENLKEKNEETNDEMNIRLKKEKNEEMDEQH</sequence>
<name>A0A1J1H0G4_PLAGA</name>
<keyword evidence="2" id="KW-0812">Transmembrane</keyword>
<feature type="transmembrane region" description="Helical" evidence="2">
    <location>
        <begin position="143"/>
        <end position="160"/>
    </location>
</feature>